<dbReference type="Proteomes" id="UP000887577">
    <property type="component" value="Unplaced"/>
</dbReference>
<protein>
    <submittedName>
        <fullName evidence="2">Uncharacterized protein</fullName>
    </submittedName>
</protein>
<proteinExistence type="predicted"/>
<name>A0A914Y9K1_9BILA</name>
<evidence type="ECO:0000313" key="1">
    <source>
        <dbReference type="Proteomes" id="UP000887577"/>
    </source>
</evidence>
<evidence type="ECO:0000313" key="2">
    <source>
        <dbReference type="WBParaSite" id="PSU_v2.g14220.t1"/>
    </source>
</evidence>
<organism evidence="1 2">
    <name type="scientific">Panagrolaimus superbus</name>
    <dbReference type="NCBI Taxonomy" id="310955"/>
    <lineage>
        <taxon>Eukaryota</taxon>
        <taxon>Metazoa</taxon>
        <taxon>Ecdysozoa</taxon>
        <taxon>Nematoda</taxon>
        <taxon>Chromadorea</taxon>
        <taxon>Rhabditida</taxon>
        <taxon>Tylenchina</taxon>
        <taxon>Panagrolaimomorpha</taxon>
        <taxon>Panagrolaimoidea</taxon>
        <taxon>Panagrolaimidae</taxon>
        <taxon>Panagrolaimus</taxon>
    </lineage>
</organism>
<reference evidence="2" key="1">
    <citation type="submission" date="2022-11" db="UniProtKB">
        <authorList>
            <consortium name="WormBaseParasite"/>
        </authorList>
    </citation>
    <scope>IDENTIFICATION</scope>
</reference>
<sequence length="74" mass="8460">MDTDYGRSEGSLHGACPVVKGVKVGLTLWVRSVGQELRWHCPLKQKDPFPLEPLIQPKWLKKDWPLQFGFPLFG</sequence>
<dbReference type="WBParaSite" id="PSU_v2.g14220.t1">
    <property type="protein sequence ID" value="PSU_v2.g14220.t1"/>
    <property type="gene ID" value="PSU_v2.g14220"/>
</dbReference>
<dbReference type="AlphaFoldDB" id="A0A914Y9K1"/>
<keyword evidence="1" id="KW-1185">Reference proteome</keyword>
<accession>A0A914Y9K1</accession>